<evidence type="ECO:0000256" key="6">
    <source>
        <dbReference type="ARBA" id="ARBA00023098"/>
    </source>
</evidence>
<dbReference type="AlphaFoldDB" id="A0A084VJ72"/>
<keyword evidence="8" id="KW-0456">Lyase</keyword>
<evidence type="ECO:0000256" key="8">
    <source>
        <dbReference type="ARBA" id="ARBA00023239"/>
    </source>
</evidence>
<dbReference type="PROSITE" id="PS00061">
    <property type="entry name" value="ADH_SHORT"/>
    <property type="match status" value="1"/>
</dbReference>
<gene>
    <name evidence="11" type="ORF">ZHAS_00005319</name>
</gene>
<dbReference type="SUPFAM" id="SSF51735">
    <property type="entry name" value="NAD(P)-binding Rossmann-fold domains"/>
    <property type="match status" value="1"/>
</dbReference>
<dbReference type="CDD" id="cd03448">
    <property type="entry name" value="HDE_HSD"/>
    <property type="match status" value="1"/>
</dbReference>
<dbReference type="VEuPathDB" id="VectorBase:ASIC005319"/>
<dbReference type="SUPFAM" id="SSF55718">
    <property type="entry name" value="SCP-like"/>
    <property type="match status" value="1"/>
</dbReference>
<dbReference type="GO" id="GO:0006635">
    <property type="term" value="P:fatty acid beta-oxidation"/>
    <property type="evidence" value="ECO:0007669"/>
    <property type="project" value="UniProtKB-UniPathway"/>
</dbReference>
<dbReference type="OMA" id="GKTRWQR"/>
<evidence type="ECO:0000313" key="12">
    <source>
        <dbReference type="EnsemblMetazoa" id="ASIC005319-PA"/>
    </source>
</evidence>
<dbReference type="Pfam" id="PF01575">
    <property type="entry name" value="MaoC_dehydratas"/>
    <property type="match status" value="1"/>
</dbReference>
<dbReference type="InterPro" id="IPR002539">
    <property type="entry name" value="MaoC-like_dom"/>
</dbReference>
<sequence>MVAPKEDQLRYDGRVVVVTGAGAGLGREYALLFASRGAKVVVNDLGGNFKGQGKSNAADKVVEEIRAAGGVAVPDYNSVVEGDKIVQTALENFGRIDVLVNNAGILRDRSLARISDEDWNLIHDVHLKGSFLTTRAAWPVMKKQNFGRIIMTSSNSGVYGNFGQANYSAAKLGLVGLANTVAIEGAKNNIHCNVIVPTAASRMTEGILPDILFNELKPELIAPVVAYLCHESCEDNGSIIESAAGWATKVHFVRGRGCVLRTAIDEDVSPEYVRQVWNRVTDMSDARHLNAIGEASLGLVGVLEKLRDGKNNENSVTETFRYGFKDVILYALGVGANVSDPTDLKFLYENNPEFGVLPTFFILPGLLAVMGSSLTASAIKHTTFDLTNVVSCCLLKILHGEQYIELLEAPPTEGVLTTTSTVLDVVDKKSGALVITQSDSYDENGTLIARNQSSTFVVGAGNFNGKTKASPEVKPLVPNPKRAPDASVEVPTHKNQAAVYRLSGDLNPMHIDPSFSAIAGYKVPILHGLCTMGVSVKAVLKQFGGDDPALFRAAKVRFSKPVLPGQTLRVDMWKEPNNRVCFRTVVVETNTEVLSGAYVDFKQIIVKPNMTSASALQSDAVFAGIKDRVAENEAKAKAVNAVFLYKVTSGGKVAKEWVLDLKNAKVYEGPLQSGTKADTTMTIADADMVDLALGKLQPQTAFMKGKLKITGNIMLAQKLAPLLKTEAKL</sequence>
<comment type="subcellular location">
    <subcellularLocation>
        <location evidence="1">Peroxisome</location>
    </subcellularLocation>
</comment>
<evidence type="ECO:0000256" key="9">
    <source>
        <dbReference type="ARBA" id="ARBA00073497"/>
    </source>
</evidence>
<accession>A0A084VJ72</accession>
<dbReference type="SUPFAM" id="SSF54637">
    <property type="entry name" value="Thioesterase/thiol ester dehydrase-isomerase"/>
    <property type="match status" value="2"/>
</dbReference>
<evidence type="ECO:0000256" key="7">
    <source>
        <dbReference type="ARBA" id="ARBA00023140"/>
    </source>
</evidence>
<dbReference type="Pfam" id="PF00106">
    <property type="entry name" value="adh_short"/>
    <property type="match status" value="1"/>
</dbReference>
<keyword evidence="6" id="KW-0443">Lipid metabolism</keyword>
<dbReference type="PANTHER" id="PTHR45024">
    <property type="entry name" value="DEHYDROGENASES, SHORT CHAIN"/>
    <property type="match status" value="1"/>
</dbReference>
<dbReference type="InterPro" id="IPR020904">
    <property type="entry name" value="Sc_DH/Rdtase_CS"/>
</dbReference>
<dbReference type="GO" id="GO:0016491">
    <property type="term" value="F:oxidoreductase activity"/>
    <property type="evidence" value="ECO:0007669"/>
    <property type="project" value="UniProtKB-KW"/>
</dbReference>
<evidence type="ECO:0000256" key="2">
    <source>
        <dbReference type="ARBA" id="ARBA00005005"/>
    </source>
</evidence>
<reference evidence="11 13" key="1">
    <citation type="journal article" date="2014" name="BMC Genomics">
        <title>Genome sequence of Anopheles sinensis provides insight into genetics basis of mosquito competence for malaria parasites.</title>
        <authorList>
            <person name="Zhou D."/>
            <person name="Zhang D."/>
            <person name="Ding G."/>
            <person name="Shi L."/>
            <person name="Hou Q."/>
            <person name="Ye Y."/>
            <person name="Xu Y."/>
            <person name="Zhou H."/>
            <person name="Xiong C."/>
            <person name="Li S."/>
            <person name="Yu J."/>
            <person name="Hong S."/>
            <person name="Yu X."/>
            <person name="Zou P."/>
            <person name="Chen C."/>
            <person name="Chang X."/>
            <person name="Wang W."/>
            <person name="Lv Y."/>
            <person name="Sun Y."/>
            <person name="Ma L."/>
            <person name="Shen B."/>
            <person name="Zhu C."/>
        </authorList>
    </citation>
    <scope>NUCLEOTIDE SEQUENCE [LARGE SCALE GENOMIC DNA]</scope>
</reference>
<evidence type="ECO:0000313" key="13">
    <source>
        <dbReference type="Proteomes" id="UP000030765"/>
    </source>
</evidence>
<dbReference type="InterPro" id="IPR036527">
    <property type="entry name" value="SCP2_sterol-bd_dom_sf"/>
</dbReference>
<reference evidence="12" key="2">
    <citation type="submission" date="2020-05" db="UniProtKB">
        <authorList>
            <consortium name="EnsemblMetazoa"/>
        </authorList>
    </citation>
    <scope>IDENTIFICATION</scope>
</reference>
<comment type="similarity">
    <text evidence="3">Belongs to the short-chain dehydrogenases/reductases (SDR) family.</text>
</comment>
<dbReference type="InterPro" id="IPR057326">
    <property type="entry name" value="KR_dom"/>
</dbReference>
<evidence type="ECO:0000256" key="4">
    <source>
        <dbReference type="ARBA" id="ARBA00022832"/>
    </source>
</evidence>
<dbReference type="Gene3D" id="1.10.287.4290">
    <property type="match status" value="1"/>
</dbReference>
<dbReference type="PRINTS" id="PR00080">
    <property type="entry name" value="SDRFAMILY"/>
</dbReference>
<evidence type="ECO:0000256" key="3">
    <source>
        <dbReference type="ARBA" id="ARBA00006484"/>
    </source>
</evidence>
<feature type="domain" description="Ketoreductase" evidence="10">
    <location>
        <begin position="14"/>
        <end position="187"/>
    </location>
</feature>
<dbReference type="PRINTS" id="PR00081">
    <property type="entry name" value="GDHRDH"/>
</dbReference>
<keyword evidence="7" id="KW-0576">Peroxisome</keyword>
<keyword evidence="5" id="KW-0560">Oxidoreductase</keyword>
<dbReference type="PANTHER" id="PTHR45024:SF2">
    <property type="entry name" value="SCP2 DOMAIN-CONTAINING PROTEIN"/>
    <property type="match status" value="1"/>
</dbReference>
<dbReference type="SMART" id="SM00822">
    <property type="entry name" value="PKS_KR"/>
    <property type="match status" value="1"/>
</dbReference>
<dbReference type="VEuPathDB" id="VectorBase:ASIS024426"/>
<dbReference type="InterPro" id="IPR002347">
    <property type="entry name" value="SDR_fam"/>
</dbReference>
<dbReference type="Pfam" id="PF02036">
    <property type="entry name" value="SCP2"/>
    <property type="match status" value="1"/>
</dbReference>
<dbReference type="InterPro" id="IPR054357">
    <property type="entry name" value="MFE-2_N"/>
</dbReference>
<dbReference type="InterPro" id="IPR036291">
    <property type="entry name" value="NAD(P)-bd_dom_sf"/>
</dbReference>
<dbReference type="EMBL" id="KE524860">
    <property type="protein sequence ID" value="KFB38016.1"/>
    <property type="molecule type" value="Genomic_DNA"/>
</dbReference>
<evidence type="ECO:0000256" key="1">
    <source>
        <dbReference type="ARBA" id="ARBA00004275"/>
    </source>
</evidence>
<name>A0A084VJ72_ANOSI</name>
<dbReference type="FunFam" id="3.40.50.720:FF:000185">
    <property type="entry name" value="peroxisomal multifunctional enzyme type 2"/>
    <property type="match status" value="1"/>
</dbReference>
<dbReference type="Gene3D" id="3.10.129.10">
    <property type="entry name" value="Hotdog Thioesterase"/>
    <property type="match status" value="1"/>
</dbReference>
<organism evidence="11">
    <name type="scientific">Anopheles sinensis</name>
    <name type="common">Mosquito</name>
    <dbReference type="NCBI Taxonomy" id="74873"/>
    <lineage>
        <taxon>Eukaryota</taxon>
        <taxon>Metazoa</taxon>
        <taxon>Ecdysozoa</taxon>
        <taxon>Arthropoda</taxon>
        <taxon>Hexapoda</taxon>
        <taxon>Insecta</taxon>
        <taxon>Pterygota</taxon>
        <taxon>Neoptera</taxon>
        <taxon>Endopterygota</taxon>
        <taxon>Diptera</taxon>
        <taxon>Nematocera</taxon>
        <taxon>Culicoidea</taxon>
        <taxon>Culicidae</taxon>
        <taxon>Anophelinae</taxon>
        <taxon>Anopheles</taxon>
    </lineage>
</organism>
<dbReference type="Pfam" id="PF22622">
    <property type="entry name" value="MFE-2_hydrat-2_N"/>
    <property type="match status" value="1"/>
</dbReference>
<dbReference type="OrthoDB" id="3592703at2759"/>
<dbReference type="GO" id="GO:0018812">
    <property type="term" value="F:3-hydroxyacyl-CoA dehydratase activity"/>
    <property type="evidence" value="ECO:0007669"/>
    <property type="project" value="UniProtKB-ARBA"/>
</dbReference>
<dbReference type="InterPro" id="IPR029069">
    <property type="entry name" value="HotDog_dom_sf"/>
</dbReference>
<dbReference type="STRING" id="74873.A0A084VJ72"/>
<dbReference type="Gene3D" id="3.30.1050.10">
    <property type="entry name" value="SCP2 sterol-binding domain"/>
    <property type="match status" value="1"/>
</dbReference>
<evidence type="ECO:0000313" key="11">
    <source>
        <dbReference type="EMBL" id="KFB38016.1"/>
    </source>
</evidence>
<dbReference type="EnsemblMetazoa" id="ASIC005319-RA">
    <property type="protein sequence ID" value="ASIC005319-PA"/>
    <property type="gene ID" value="ASIC005319"/>
</dbReference>
<evidence type="ECO:0000256" key="5">
    <source>
        <dbReference type="ARBA" id="ARBA00023002"/>
    </source>
</evidence>
<dbReference type="UniPathway" id="UPA00659"/>
<dbReference type="Proteomes" id="UP000030765">
    <property type="component" value="Unassembled WGS sequence"/>
</dbReference>
<keyword evidence="13" id="KW-1185">Reference proteome</keyword>
<keyword evidence="4" id="KW-0276">Fatty acid metabolism</keyword>
<comment type="pathway">
    <text evidence="2">Lipid metabolism; fatty acid beta-oxidation.</text>
</comment>
<dbReference type="CDD" id="cd05353">
    <property type="entry name" value="hydroxyacyl-CoA-like_DH_SDR_c-like"/>
    <property type="match status" value="1"/>
</dbReference>
<dbReference type="GO" id="GO:0005777">
    <property type="term" value="C:peroxisome"/>
    <property type="evidence" value="ECO:0007669"/>
    <property type="project" value="UniProtKB-SubCell"/>
</dbReference>
<dbReference type="Gene3D" id="3.40.50.720">
    <property type="entry name" value="NAD(P)-binding Rossmann-like Domain"/>
    <property type="match status" value="1"/>
</dbReference>
<dbReference type="InterPro" id="IPR003033">
    <property type="entry name" value="SCP2_sterol-bd_dom"/>
</dbReference>
<protein>
    <recommendedName>
        <fullName evidence="9">Peroxisomal multifunctional enzyme type 2</fullName>
    </recommendedName>
</protein>
<proteinExistence type="inferred from homology"/>
<dbReference type="EMBL" id="ATLV01013474">
    <property type="status" value="NOT_ANNOTATED_CDS"/>
    <property type="molecule type" value="Genomic_DNA"/>
</dbReference>
<evidence type="ECO:0000259" key="10">
    <source>
        <dbReference type="SMART" id="SM00822"/>
    </source>
</evidence>
<dbReference type="InterPro" id="IPR051687">
    <property type="entry name" value="Peroxisomal_Beta-Oxidation"/>
</dbReference>